<evidence type="ECO:0000256" key="4">
    <source>
        <dbReference type="ARBA" id="ARBA00022777"/>
    </source>
</evidence>
<evidence type="ECO:0000256" key="5">
    <source>
        <dbReference type="ARBA" id="ARBA00022840"/>
    </source>
</evidence>
<evidence type="ECO:0000313" key="10">
    <source>
        <dbReference type="EMBL" id="NHN28747.1"/>
    </source>
</evidence>
<comment type="catalytic activity">
    <reaction evidence="6 8">
        <text>dCMP + ATP = dCDP + ADP</text>
        <dbReference type="Rhea" id="RHEA:25094"/>
        <dbReference type="ChEBI" id="CHEBI:30616"/>
        <dbReference type="ChEBI" id="CHEBI:57566"/>
        <dbReference type="ChEBI" id="CHEBI:58593"/>
        <dbReference type="ChEBI" id="CHEBI:456216"/>
        <dbReference type="EC" id="2.7.4.25"/>
    </reaction>
</comment>
<evidence type="ECO:0000256" key="3">
    <source>
        <dbReference type="ARBA" id="ARBA00022741"/>
    </source>
</evidence>
<dbReference type="InterPro" id="IPR003136">
    <property type="entry name" value="Cytidylate_kin"/>
</dbReference>
<sequence>MEKFNIAIDGPAGAGKSTIARLVANTLGFVYVDTGAMYRAATWCMLQAGISPEQESEVIALVRDLDIRLVLGSDGQQVLVNGKDVTAEIRSALVNSHVSQLARIPEVRHVLTDKQKLLAVNKGVVMDGRDIGSHVLPHAEVKIFLTASARVRAERRFKETEGRPGVTVEQLEQEITTRDRMDEQRETAPLIQAADAVRLDTTHLTIPLVVERILELCRTEVGGGK</sequence>
<dbReference type="PANTHER" id="PTHR21299">
    <property type="entry name" value="CYTIDYLATE KINASE/PANTOATE-BETA-ALANINE LIGASE"/>
    <property type="match status" value="1"/>
</dbReference>
<feature type="binding site" evidence="8">
    <location>
        <begin position="10"/>
        <end position="18"/>
    </location>
    <ligand>
        <name>ATP</name>
        <dbReference type="ChEBI" id="CHEBI:30616"/>
    </ligand>
</feature>
<keyword evidence="2 8" id="KW-0808">Transferase</keyword>
<protein>
    <recommendedName>
        <fullName evidence="8">Cytidylate kinase</fullName>
        <shortName evidence="8">CK</shortName>
        <ecNumber evidence="8">2.7.4.25</ecNumber>
    </recommendedName>
    <alternativeName>
        <fullName evidence="8">Cytidine monophosphate kinase</fullName>
        <shortName evidence="8">CMP kinase</shortName>
    </alternativeName>
</protein>
<dbReference type="RefSeq" id="WP_166145770.1">
    <property type="nucleotide sequence ID" value="NZ_JAAOIW010000001.1"/>
</dbReference>
<keyword evidence="5 8" id="KW-0067">ATP-binding</keyword>
<evidence type="ECO:0000256" key="2">
    <source>
        <dbReference type="ARBA" id="ARBA00022679"/>
    </source>
</evidence>
<dbReference type="EC" id="2.7.4.25" evidence="8"/>
<evidence type="ECO:0000256" key="1">
    <source>
        <dbReference type="ARBA" id="ARBA00009427"/>
    </source>
</evidence>
<dbReference type="HAMAP" id="MF_00238">
    <property type="entry name" value="Cytidyl_kinase_type1"/>
    <property type="match status" value="1"/>
</dbReference>
<gene>
    <name evidence="8" type="primary">cmk</name>
    <name evidence="10" type="ORF">G9U52_02745</name>
</gene>
<dbReference type="SUPFAM" id="SSF52540">
    <property type="entry name" value="P-loop containing nucleoside triphosphate hydrolases"/>
    <property type="match status" value="1"/>
</dbReference>
<name>A0ABX0IXS1_9BACL</name>
<dbReference type="EMBL" id="JAAOIW010000001">
    <property type="protein sequence ID" value="NHN28747.1"/>
    <property type="molecule type" value="Genomic_DNA"/>
</dbReference>
<dbReference type="InterPro" id="IPR027417">
    <property type="entry name" value="P-loop_NTPase"/>
</dbReference>
<evidence type="ECO:0000256" key="6">
    <source>
        <dbReference type="ARBA" id="ARBA00047615"/>
    </source>
</evidence>
<evidence type="ECO:0000256" key="8">
    <source>
        <dbReference type="HAMAP-Rule" id="MF_00238"/>
    </source>
</evidence>
<evidence type="ECO:0000313" key="11">
    <source>
        <dbReference type="Proteomes" id="UP001165962"/>
    </source>
</evidence>
<keyword evidence="11" id="KW-1185">Reference proteome</keyword>
<dbReference type="CDD" id="cd02020">
    <property type="entry name" value="CMPK"/>
    <property type="match status" value="1"/>
</dbReference>
<comment type="catalytic activity">
    <reaction evidence="7 8">
        <text>CMP + ATP = CDP + ADP</text>
        <dbReference type="Rhea" id="RHEA:11600"/>
        <dbReference type="ChEBI" id="CHEBI:30616"/>
        <dbReference type="ChEBI" id="CHEBI:58069"/>
        <dbReference type="ChEBI" id="CHEBI:60377"/>
        <dbReference type="ChEBI" id="CHEBI:456216"/>
        <dbReference type="EC" id="2.7.4.25"/>
    </reaction>
</comment>
<evidence type="ECO:0000256" key="7">
    <source>
        <dbReference type="ARBA" id="ARBA00048478"/>
    </source>
</evidence>
<reference evidence="10" key="1">
    <citation type="submission" date="2020-03" db="EMBL/GenBank/DDBJ databases">
        <title>Draft sequencing of Paenibacilllus sp. S3N08.</title>
        <authorList>
            <person name="Kim D.-U."/>
        </authorList>
    </citation>
    <scope>NUCLEOTIDE SEQUENCE</scope>
    <source>
        <strain evidence="10">S3N08</strain>
    </source>
</reference>
<proteinExistence type="inferred from homology"/>
<comment type="similarity">
    <text evidence="1 8">Belongs to the cytidylate kinase family. Type 1 subfamily.</text>
</comment>
<comment type="subcellular location">
    <subcellularLocation>
        <location evidence="8">Cytoplasm</location>
    </subcellularLocation>
</comment>
<evidence type="ECO:0000259" key="9">
    <source>
        <dbReference type="Pfam" id="PF02224"/>
    </source>
</evidence>
<dbReference type="Gene3D" id="3.40.50.300">
    <property type="entry name" value="P-loop containing nucleotide triphosphate hydrolases"/>
    <property type="match status" value="1"/>
</dbReference>
<comment type="caution">
    <text evidence="10">The sequence shown here is derived from an EMBL/GenBank/DDBJ whole genome shotgun (WGS) entry which is preliminary data.</text>
</comment>
<dbReference type="InterPro" id="IPR011994">
    <property type="entry name" value="Cytidylate_kinase_dom"/>
</dbReference>
<keyword evidence="4 8" id="KW-0418">Kinase</keyword>
<organism evidence="10 11">
    <name type="scientific">Paenibacillus agricola</name>
    <dbReference type="NCBI Taxonomy" id="2716264"/>
    <lineage>
        <taxon>Bacteria</taxon>
        <taxon>Bacillati</taxon>
        <taxon>Bacillota</taxon>
        <taxon>Bacilli</taxon>
        <taxon>Bacillales</taxon>
        <taxon>Paenibacillaceae</taxon>
        <taxon>Paenibacillus</taxon>
    </lineage>
</organism>
<dbReference type="PANTHER" id="PTHR21299:SF2">
    <property type="entry name" value="CYTIDYLATE KINASE"/>
    <property type="match status" value="1"/>
</dbReference>
<feature type="domain" description="Cytidylate kinase" evidence="9">
    <location>
        <begin position="6"/>
        <end position="218"/>
    </location>
</feature>
<keyword evidence="8" id="KW-0963">Cytoplasm</keyword>
<dbReference type="Pfam" id="PF02224">
    <property type="entry name" value="Cytidylate_kin"/>
    <property type="match status" value="1"/>
</dbReference>
<keyword evidence="3 8" id="KW-0547">Nucleotide-binding</keyword>
<dbReference type="NCBIfam" id="TIGR00017">
    <property type="entry name" value="cmk"/>
    <property type="match status" value="1"/>
</dbReference>
<dbReference type="GO" id="GO:0016301">
    <property type="term" value="F:kinase activity"/>
    <property type="evidence" value="ECO:0007669"/>
    <property type="project" value="UniProtKB-KW"/>
</dbReference>
<dbReference type="Proteomes" id="UP001165962">
    <property type="component" value="Unassembled WGS sequence"/>
</dbReference>
<accession>A0ABX0IXS1</accession>